<name>A0A1X0QW68_RHIZD</name>
<dbReference type="VEuPathDB" id="FungiDB:BCV72DRAFT_22403"/>
<feature type="compositionally biased region" description="Low complexity" evidence="1">
    <location>
        <begin position="94"/>
        <end position="111"/>
    </location>
</feature>
<evidence type="ECO:0000256" key="1">
    <source>
        <dbReference type="SAM" id="MobiDB-lite"/>
    </source>
</evidence>
<proteinExistence type="predicted"/>
<accession>A0A1X0QW68</accession>
<organism evidence="2">
    <name type="scientific">Rhizopus microsporus var. microsporus</name>
    <dbReference type="NCBI Taxonomy" id="86635"/>
    <lineage>
        <taxon>Eukaryota</taxon>
        <taxon>Fungi</taxon>
        <taxon>Fungi incertae sedis</taxon>
        <taxon>Mucoromycota</taxon>
        <taxon>Mucoromycotina</taxon>
        <taxon>Mucoromycetes</taxon>
        <taxon>Mucorales</taxon>
        <taxon>Mucorineae</taxon>
        <taxon>Rhizopodaceae</taxon>
        <taxon>Rhizopus</taxon>
    </lineage>
</organism>
<dbReference type="EMBL" id="KV921983">
    <property type="protein sequence ID" value="ORE04023.1"/>
    <property type="molecule type" value="Genomic_DNA"/>
</dbReference>
<feature type="region of interest" description="Disordered" evidence="1">
    <location>
        <begin position="94"/>
        <end position="123"/>
    </location>
</feature>
<dbReference type="Proteomes" id="UP000242414">
    <property type="component" value="Unassembled WGS sequence"/>
</dbReference>
<gene>
    <name evidence="2" type="ORF">BCV72DRAFT_22403</name>
</gene>
<dbReference type="AlphaFoldDB" id="A0A1X0QW68"/>
<sequence length="123" mass="13679">MLLNTSGADTCDPKVDRSSRGPKIMRLIAGINCRVVGAVRQFGKIDFLSAWRAEDMSARNENMGQEIIRNLSGMLAQFNPFARIYRHAYEISSNHESSNINSKDISNNNGSTESESPYIVINP</sequence>
<evidence type="ECO:0000313" key="2">
    <source>
        <dbReference type="EMBL" id="ORE04023.1"/>
    </source>
</evidence>
<protein>
    <submittedName>
        <fullName evidence="2">Uncharacterized protein</fullName>
    </submittedName>
</protein>
<reference evidence="2" key="1">
    <citation type="journal article" date="2016" name="Proc. Natl. Acad. Sci. U.S.A.">
        <title>Lipid metabolic changes in an early divergent fungus govern the establishment of a mutualistic symbiosis with endobacteria.</title>
        <authorList>
            <person name="Lastovetsky O.A."/>
            <person name="Gaspar M.L."/>
            <person name="Mondo S.J."/>
            <person name="LaButti K.M."/>
            <person name="Sandor L."/>
            <person name="Grigoriev I.V."/>
            <person name="Henry S.A."/>
            <person name="Pawlowska T.E."/>
        </authorList>
    </citation>
    <scope>NUCLEOTIDE SEQUENCE [LARGE SCALE GENOMIC DNA]</scope>
    <source>
        <strain evidence="2">ATCC 52814</strain>
    </source>
</reference>